<feature type="transmembrane region" description="Helical" evidence="2">
    <location>
        <begin position="7"/>
        <end position="26"/>
    </location>
</feature>
<reference evidence="3 4" key="1">
    <citation type="journal article" date="2024" name="Int. J. Syst. Evol. Microbiol.">
        <title>Virgibacillus tibetensis sp. nov., isolated from salt lake on the Tibetan Plateau of China.</title>
        <authorList>
            <person name="Phurbu D."/>
            <person name="Liu Z.-X."/>
            <person name="Wang R."/>
            <person name="Zheng Y.-Y."/>
            <person name="Liu H.-C."/>
            <person name="Zhou Y.-G."/>
            <person name="Yu Y.-J."/>
            <person name="Li A.-H."/>
        </authorList>
    </citation>
    <scope>NUCLEOTIDE SEQUENCE [LARGE SCALE GENOMIC DNA]</scope>
    <source>
        <strain evidence="3 4">C22-A2</strain>
    </source>
</reference>
<organism evidence="3 4">
    <name type="scientific">Virgibacillus tibetensis</name>
    <dbReference type="NCBI Taxonomy" id="3042313"/>
    <lineage>
        <taxon>Bacteria</taxon>
        <taxon>Bacillati</taxon>
        <taxon>Bacillota</taxon>
        <taxon>Bacilli</taxon>
        <taxon>Bacillales</taxon>
        <taxon>Bacillaceae</taxon>
        <taxon>Virgibacillus</taxon>
    </lineage>
</organism>
<feature type="region of interest" description="Disordered" evidence="1">
    <location>
        <begin position="67"/>
        <end position="108"/>
    </location>
</feature>
<sequence>MKQLIRSFSVGLLTAGIILLIGYYFIDDSSTQAEQRSVDSMIIEIEQEGYRVLTEAEYISISVNKDQDNKSTASTIEESMAEKEEEEDEDSEAEVEDPPEEETSEQDNTATYTLHIEPGMASSTISSVLAENNIIENAAEFNKYLDEQDYSLKVQIGEFELSSTMSFFELAEAITK</sequence>
<dbReference type="EMBL" id="JARZFX010000001">
    <property type="protein sequence ID" value="MEC5422246.1"/>
    <property type="molecule type" value="Genomic_DNA"/>
</dbReference>
<keyword evidence="2" id="KW-0472">Membrane</keyword>
<keyword evidence="4" id="KW-1185">Reference proteome</keyword>
<protein>
    <recommendedName>
        <fullName evidence="5">YceG-like family protein</fullName>
    </recommendedName>
</protein>
<keyword evidence="2" id="KW-0812">Transmembrane</keyword>
<evidence type="ECO:0000313" key="3">
    <source>
        <dbReference type="EMBL" id="MEC5422246.1"/>
    </source>
</evidence>
<name>A0ABU6KB26_9BACI</name>
<evidence type="ECO:0000313" key="4">
    <source>
        <dbReference type="Proteomes" id="UP001335737"/>
    </source>
</evidence>
<keyword evidence="2" id="KW-1133">Transmembrane helix</keyword>
<evidence type="ECO:0000256" key="1">
    <source>
        <dbReference type="SAM" id="MobiDB-lite"/>
    </source>
</evidence>
<evidence type="ECO:0000256" key="2">
    <source>
        <dbReference type="SAM" id="Phobius"/>
    </source>
</evidence>
<dbReference type="RefSeq" id="WP_327605816.1">
    <property type="nucleotide sequence ID" value="NZ_JARZFX010000001.1"/>
</dbReference>
<feature type="compositionally biased region" description="Acidic residues" evidence="1">
    <location>
        <begin position="83"/>
        <end position="105"/>
    </location>
</feature>
<dbReference type="Proteomes" id="UP001335737">
    <property type="component" value="Unassembled WGS sequence"/>
</dbReference>
<dbReference type="Gene3D" id="3.30.1490.480">
    <property type="entry name" value="Endolytic murein transglycosylase"/>
    <property type="match status" value="1"/>
</dbReference>
<comment type="caution">
    <text evidence="3">The sequence shown here is derived from an EMBL/GenBank/DDBJ whole genome shotgun (WGS) entry which is preliminary data.</text>
</comment>
<gene>
    <name evidence="3" type="ORF">QGM71_01930</name>
</gene>
<proteinExistence type="predicted"/>
<accession>A0ABU6KB26</accession>
<evidence type="ECO:0008006" key="5">
    <source>
        <dbReference type="Google" id="ProtNLM"/>
    </source>
</evidence>